<gene>
    <name evidence="2" type="ORF">OUO13_07745</name>
</gene>
<evidence type="ECO:0000313" key="2">
    <source>
        <dbReference type="EMBL" id="MCY0965076.1"/>
    </source>
</evidence>
<proteinExistence type="inferred from homology"/>
<name>A0A9X3IRP0_9GAMM</name>
<reference evidence="2" key="1">
    <citation type="submission" date="2022-11" db="EMBL/GenBank/DDBJ databases">
        <title>Parathalassolutuus dongxingensis gen. nov., sp. nov., a novel member of family Oceanospirillaceae isolated from a coastal shrimp pond in Guangxi, China.</title>
        <authorList>
            <person name="Chen H."/>
        </authorList>
    </citation>
    <scope>NUCLEOTIDE SEQUENCE</scope>
    <source>
        <strain evidence="2">G-43</strain>
    </source>
</reference>
<evidence type="ECO:0000313" key="3">
    <source>
        <dbReference type="Proteomes" id="UP001150830"/>
    </source>
</evidence>
<protein>
    <submittedName>
        <fullName evidence="2">Polymer-forming cytoskeletal protein</fullName>
    </submittedName>
</protein>
<dbReference type="Pfam" id="PF04519">
    <property type="entry name" value="Bactofilin"/>
    <property type="match status" value="1"/>
</dbReference>
<evidence type="ECO:0000256" key="1">
    <source>
        <dbReference type="ARBA" id="ARBA00044755"/>
    </source>
</evidence>
<keyword evidence="3" id="KW-1185">Reference proteome</keyword>
<comment type="caution">
    <text evidence="2">The sequence shown here is derived from an EMBL/GenBank/DDBJ whole genome shotgun (WGS) entry which is preliminary data.</text>
</comment>
<accession>A0A9X3IRP0</accession>
<dbReference type="Proteomes" id="UP001150830">
    <property type="component" value="Unassembled WGS sequence"/>
</dbReference>
<dbReference type="PANTHER" id="PTHR35024:SF4">
    <property type="entry name" value="POLYMER-FORMING CYTOSKELETAL PROTEIN"/>
    <property type="match status" value="1"/>
</dbReference>
<dbReference type="InterPro" id="IPR007607">
    <property type="entry name" value="BacA/B"/>
</dbReference>
<dbReference type="EMBL" id="JAPNOA010000020">
    <property type="protein sequence ID" value="MCY0965076.1"/>
    <property type="molecule type" value="Genomic_DNA"/>
</dbReference>
<comment type="similarity">
    <text evidence="1">Belongs to the bactofilin family.</text>
</comment>
<organism evidence="2 3">
    <name type="scientific">Parathalassolituus penaei</name>
    <dbReference type="NCBI Taxonomy" id="2997323"/>
    <lineage>
        <taxon>Bacteria</taxon>
        <taxon>Pseudomonadati</taxon>
        <taxon>Pseudomonadota</taxon>
        <taxon>Gammaproteobacteria</taxon>
        <taxon>Oceanospirillales</taxon>
        <taxon>Oceanospirillaceae</taxon>
        <taxon>Parathalassolituus</taxon>
    </lineage>
</organism>
<sequence>MFSAKDSKDKSGNTHYDTLISARTEIAGDVHFSGGLHVDGVIRGNLIAEPGSGAVVRVSDKGRIEGEIRSPNVIINGPVLGDVHAYEYIELAKSAQVTGDVYYNLMEMVLGAAVNGQLHHQSKEAQAHAKPALEVVSDKVKS</sequence>
<dbReference type="PANTHER" id="PTHR35024">
    <property type="entry name" value="HYPOTHETICAL CYTOSOLIC PROTEIN"/>
    <property type="match status" value="1"/>
</dbReference>
<dbReference type="AlphaFoldDB" id="A0A9X3IRP0"/>
<dbReference type="RefSeq" id="WP_283173291.1">
    <property type="nucleotide sequence ID" value="NZ_JAPNOA010000020.1"/>
</dbReference>